<dbReference type="PATRIC" id="fig|1423744.4.peg.379"/>
<dbReference type="NCBIfam" id="TIGR01351">
    <property type="entry name" value="adk"/>
    <property type="match status" value="1"/>
</dbReference>
<feature type="binding site" evidence="6">
    <location>
        <position position="173"/>
    </location>
    <ligand>
        <name>AMP</name>
        <dbReference type="ChEBI" id="CHEBI:456215"/>
    </ligand>
</feature>
<feature type="binding site" evidence="6">
    <location>
        <position position="32"/>
    </location>
    <ligand>
        <name>AMP</name>
        <dbReference type="ChEBI" id="CHEBI:456215"/>
    </ligand>
</feature>
<feature type="binding site" evidence="6">
    <location>
        <begin position="11"/>
        <end position="16"/>
    </location>
    <ligand>
        <name>ATP</name>
        <dbReference type="ChEBI" id="CHEBI:30616"/>
    </ligand>
</feature>
<accession>A0A0R2DJK3</accession>
<dbReference type="OrthoDB" id="9805030at2"/>
<dbReference type="EMBL" id="AYZL01000016">
    <property type="protein sequence ID" value="KRN04270.1"/>
    <property type="molecule type" value="Genomic_DNA"/>
</dbReference>
<feature type="binding site" evidence="6">
    <location>
        <begin position="58"/>
        <end position="60"/>
    </location>
    <ligand>
        <name>AMP</name>
        <dbReference type="ChEBI" id="CHEBI:456215"/>
    </ligand>
</feature>
<dbReference type="GO" id="GO:0005524">
    <property type="term" value="F:ATP binding"/>
    <property type="evidence" value="ECO:0007669"/>
    <property type="project" value="UniProtKB-UniRule"/>
</dbReference>
<evidence type="ECO:0000256" key="4">
    <source>
        <dbReference type="ARBA" id="ARBA00022777"/>
    </source>
</evidence>
<dbReference type="Gene3D" id="3.40.50.300">
    <property type="entry name" value="P-loop containing nucleotide triphosphate hydrolases"/>
    <property type="match status" value="1"/>
</dbReference>
<comment type="catalytic activity">
    <reaction evidence="6 8">
        <text>AMP + ATP = 2 ADP</text>
        <dbReference type="Rhea" id="RHEA:12973"/>
        <dbReference type="ChEBI" id="CHEBI:30616"/>
        <dbReference type="ChEBI" id="CHEBI:456215"/>
        <dbReference type="ChEBI" id="CHEBI:456216"/>
        <dbReference type="EC" id="2.7.4.3"/>
    </reaction>
</comment>
<dbReference type="UniPathway" id="UPA00588">
    <property type="reaction ID" value="UER00649"/>
</dbReference>
<dbReference type="GO" id="GO:0004017">
    <property type="term" value="F:AMP kinase activity"/>
    <property type="evidence" value="ECO:0007669"/>
    <property type="project" value="UniProtKB-UniRule"/>
</dbReference>
<evidence type="ECO:0000256" key="1">
    <source>
        <dbReference type="ARBA" id="ARBA00022679"/>
    </source>
</evidence>
<keyword evidence="1 6" id="KW-0808">Transferase</keyword>
<feature type="binding site" evidence="6">
    <location>
        <begin position="137"/>
        <end position="138"/>
    </location>
    <ligand>
        <name>ATP</name>
        <dbReference type="ChEBI" id="CHEBI:30616"/>
    </ligand>
</feature>
<dbReference type="InterPro" id="IPR007862">
    <property type="entry name" value="Adenylate_kinase_lid-dom"/>
</dbReference>
<sequence>MKNIILMGLPGAGKGTQAEMIVDNYQIAHISTGDMFREAMAEGTQVGLEAKSFIDAGNLVPDEVTAKLVEERLSKADTNDGYILDGFPRTTVQAEMLESITANVNKPLQKVINIEVDPKLLVERLSGRFICRDCGATYHKIFNPTKVENTCDRCGSHNFYQREDDKPEVVKKRIEVNLEMNTPLIDFYREKGLLISVDGTRSRDEVFADINEALSSLN</sequence>
<keyword evidence="6" id="KW-0963">Cytoplasm</keyword>
<keyword evidence="3 6" id="KW-0547">Nucleotide-binding</keyword>
<evidence type="ECO:0000256" key="8">
    <source>
        <dbReference type="RuleBase" id="RU003331"/>
    </source>
</evidence>
<comment type="caution">
    <text evidence="6">Lacks conserved residue(s) required for the propagation of feature annotation.</text>
</comment>
<comment type="function">
    <text evidence="6">Catalyzes the reversible transfer of the terminal phosphate group between ATP and AMP. Plays an important role in cellular energy homeostasis and in adenine nucleotide metabolism.</text>
</comment>
<dbReference type="Pfam" id="PF00406">
    <property type="entry name" value="ADK"/>
    <property type="match status" value="1"/>
</dbReference>
<evidence type="ECO:0000256" key="7">
    <source>
        <dbReference type="RuleBase" id="RU003330"/>
    </source>
</evidence>
<dbReference type="NCBIfam" id="NF001380">
    <property type="entry name" value="PRK00279.1-2"/>
    <property type="match status" value="1"/>
</dbReference>
<comment type="caution">
    <text evidence="10">The sequence shown here is derived from an EMBL/GenBank/DDBJ whole genome shotgun (WGS) entry which is preliminary data.</text>
</comment>
<feature type="binding site" evidence="6">
    <location>
        <position position="162"/>
    </location>
    <ligand>
        <name>AMP</name>
        <dbReference type="ChEBI" id="CHEBI:456215"/>
    </ligand>
</feature>
<dbReference type="PANTHER" id="PTHR23359">
    <property type="entry name" value="NUCLEOTIDE KINASE"/>
    <property type="match status" value="1"/>
</dbReference>
<keyword evidence="6" id="KW-0479">Metal-binding</keyword>
<evidence type="ECO:0000259" key="9">
    <source>
        <dbReference type="Pfam" id="PF05191"/>
    </source>
</evidence>
<feature type="domain" description="Adenylate kinase active site lid" evidence="9">
    <location>
        <begin position="128"/>
        <end position="164"/>
    </location>
</feature>
<dbReference type="NCBIfam" id="NF011100">
    <property type="entry name" value="PRK14527.1"/>
    <property type="match status" value="1"/>
</dbReference>
<dbReference type="NCBIfam" id="NF001381">
    <property type="entry name" value="PRK00279.1-3"/>
    <property type="match status" value="1"/>
</dbReference>
<feature type="binding site" evidence="6">
    <location>
        <position position="131"/>
    </location>
    <ligand>
        <name>Zn(2+)</name>
        <dbReference type="ChEBI" id="CHEBI:29105"/>
        <note>structural</note>
    </ligand>
</feature>
<feature type="binding site" evidence="6">
    <location>
        <position position="151"/>
    </location>
    <ligand>
        <name>Zn(2+)</name>
        <dbReference type="ChEBI" id="CHEBI:29105"/>
        <note>structural</note>
    </ligand>
</feature>
<keyword evidence="5 6" id="KW-0067">ATP-binding</keyword>
<comment type="domain">
    <text evidence="6">Consists of three domains, a large central CORE domain and two small peripheral domains, NMPbind and LID, which undergo movements during catalysis. The LID domain closes over the site of phosphoryl transfer upon ATP binding. Assembling and dissambling the active center during each catalytic cycle provides an effective means to prevent ATP hydrolysis. Some bacteria have evolved a zinc-coordinating structure that stabilizes the LID domain.</text>
</comment>
<comment type="similarity">
    <text evidence="6 7">Belongs to the adenylate kinase family.</text>
</comment>
<feature type="binding site" evidence="6">
    <location>
        <position position="128"/>
    </location>
    <ligand>
        <name>ATP</name>
        <dbReference type="ChEBI" id="CHEBI:30616"/>
    </ligand>
</feature>
<dbReference type="RefSeq" id="WP_056974531.1">
    <property type="nucleotide sequence ID" value="NZ_AYZL01000016.1"/>
</dbReference>
<dbReference type="Pfam" id="PF05191">
    <property type="entry name" value="ADK_lid"/>
    <property type="match status" value="1"/>
</dbReference>
<dbReference type="AlphaFoldDB" id="A0A0R2DJK3"/>
<keyword evidence="6" id="KW-0862">Zinc</keyword>
<proteinExistence type="inferred from homology"/>
<evidence type="ECO:0000256" key="2">
    <source>
        <dbReference type="ARBA" id="ARBA00022727"/>
    </source>
</evidence>
<dbReference type="Proteomes" id="UP000051378">
    <property type="component" value="Unassembled WGS sequence"/>
</dbReference>
<comment type="subunit">
    <text evidence="6 8">Monomer.</text>
</comment>
<dbReference type="GO" id="GO:0044209">
    <property type="term" value="P:AMP salvage"/>
    <property type="evidence" value="ECO:0007669"/>
    <property type="project" value="UniProtKB-UniRule"/>
</dbReference>
<dbReference type="InterPro" id="IPR033690">
    <property type="entry name" value="Adenylat_kinase_CS"/>
</dbReference>
<dbReference type="PRINTS" id="PR00094">
    <property type="entry name" value="ADENYLTKNASE"/>
</dbReference>
<dbReference type="InterPro" id="IPR006259">
    <property type="entry name" value="Adenyl_kin_sub"/>
</dbReference>
<dbReference type="GO" id="GO:0005737">
    <property type="term" value="C:cytoplasm"/>
    <property type="evidence" value="ECO:0007669"/>
    <property type="project" value="UniProtKB-SubCell"/>
</dbReference>
<evidence type="ECO:0000313" key="10">
    <source>
        <dbReference type="EMBL" id="KRN04270.1"/>
    </source>
</evidence>
<comment type="pathway">
    <text evidence="6">Purine metabolism; AMP biosynthesis via salvage pathway; AMP from ADP: step 1/1.</text>
</comment>
<dbReference type="SUPFAM" id="SSF52540">
    <property type="entry name" value="P-loop containing nucleoside triphosphate hydrolases"/>
    <property type="match status" value="1"/>
</dbReference>
<keyword evidence="4 6" id="KW-0418">Kinase</keyword>
<evidence type="ECO:0000256" key="5">
    <source>
        <dbReference type="ARBA" id="ARBA00022840"/>
    </source>
</evidence>
<dbReference type="HAMAP" id="MF_00235">
    <property type="entry name" value="Adenylate_kinase_Adk"/>
    <property type="match status" value="1"/>
</dbReference>
<dbReference type="GO" id="GO:0008270">
    <property type="term" value="F:zinc ion binding"/>
    <property type="evidence" value="ECO:0007669"/>
    <property type="project" value="UniProtKB-UniRule"/>
</dbReference>
<feature type="binding site" evidence="6">
    <location>
        <begin position="86"/>
        <end position="89"/>
    </location>
    <ligand>
        <name>AMP</name>
        <dbReference type="ChEBI" id="CHEBI:456215"/>
    </ligand>
</feature>
<feature type="binding site" evidence="6">
    <location>
        <position position="201"/>
    </location>
    <ligand>
        <name>ATP</name>
        <dbReference type="ChEBI" id="CHEBI:30616"/>
    </ligand>
</feature>
<keyword evidence="11" id="KW-1185">Reference proteome</keyword>
<dbReference type="FunFam" id="3.40.50.300:FF:000106">
    <property type="entry name" value="Adenylate kinase mitochondrial"/>
    <property type="match status" value="1"/>
</dbReference>
<protein>
    <recommendedName>
        <fullName evidence="6 8">Adenylate kinase</fullName>
        <shortName evidence="6">AK</shortName>
        <ecNumber evidence="6 8">2.7.4.3</ecNumber>
    </recommendedName>
    <alternativeName>
        <fullName evidence="6">ATP-AMP transphosphorylase</fullName>
    </alternativeName>
    <alternativeName>
        <fullName evidence="6">ATP:AMP phosphotransferase</fullName>
    </alternativeName>
    <alternativeName>
        <fullName evidence="6">Adenylate monophosphate kinase</fullName>
    </alternativeName>
</protein>
<feature type="binding site" evidence="6">
    <location>
        <position position="154"/>
    </location>
    <ligand>
        <name>Zn(2+)</name>
        <dbReference type="ChEBI" id="CHEBI:29105"/>
        <note>structural</note>
    </ligand>
</feature>
<dbReference type="CDD" id="cd01428">
    <property type="entry name" value="ADK"/>
    <property type="match status" value="1"/>
</dbReference>
<feature type="binding site" evidence="6">
    <location>
        <position position="134"/>
    </location>
    <ligand>
        <name>Zn(2+)</name>
        <dbReference type="ChEBI" id="CHEBI:29105"/>
        <note>structural</note>
    </ligand>
</feature>
<dbReference type="PROSITE" id="PS00113">
    <property type="entry name" value="ADENYLATE_KINASE"/>
    <property type="match status" value="1"/>
</dbReference>
<evidence type="ECO:0000256" key="3">
    <source>
        <dbReference type="ARBA" id="ARBA00022741"/>
    </source>
</evidence>
<name>A0A0R2DJK3_9LACO</name>
<reference evidence="10 11" key="1">
    <citation type="journal article" date="2015" name="Genome Announc.">
        <title>Expanding the biotechnology potential of lactobacilli through comparative genomics of 213 strains and associated genera.</title>
        <authorList>
            <person name="Sun Z."/>
            <person name="Harris H.M."/>
            <person name="McCann A."/>
            <person name="Guo C."/>
            <person name="Argimon S."/>
            <person name="Zhang W."/>
            <person name="Yang X."/>
            <person name="Jeffery I.B."/>
            <person name="Cooney J.C."/>
            <person name="Kagawa T.F."/>
            <person name="Liu W."/>
            <person name="Song Y."/>
            <person name="Salvetti E."/>
            <person name="Wrobel A."/>
            <person name="Rasinkangas P."/>
            <person name="Parkhill J."/>
            <person name="Rea M.C."/>
            <person name="O'Sullivan O."/>
            <person name="Ritari J."/>
            <person name="Douillard F.P."/>
            <person name="Paul Ross R."/>
            <person name="Yang R."/>
            <person name="Briner A.E."/>
            <person name="Felis G.E."/>
            <person name="de Vos W.M."/>
            <person name="Barrangou R."/>
            <person name="Klaenhammer T.R."/>
            <person name="Caufield P.W."/>
            <person name="Cui Y."/>
            <person name="Zhang H."/>
            <person name="O'Toole P.W."/>
        </authorList>
    </citation>
    <scope>NUCLEOTIDE SEQUENCE [LARGE SCALE GENOMIC DNA]</scope>
    <source>
        <strain evidence="10 11">DSM 23037</strain>
    </source>
</reference>
<organism evidence="10 11">
    <name type="scientific">Holzapfeliella floricola DSM 23037 = JCM 16512</name>
    <dbReference type="NCBI Taxonomy" id="1423744"/>
    <lineage>
        <taxon>Bacteria</taxon>
        <taxon>Bacillati</taxon>
        <taxon>Bacillota</taxon>
        <taxon>Bacilli</taxon>
        <taxon>Lactobacillales</taxon>
        <taxon>Lactobacillaceae</taxon>
        <taxon>Holzapfeliella</taxon>
    </lineage>
</organism>
<feature type="binding site" evidence="6">
    <location>
        <position position="93"/>
    </location>
    <ligand>
        <name>AMP</name>
        <dbReference type="ChEBI" id="CHEBI:456215"/>
    </ligand>
</feature>
<evidence type="ECO:0000313" key="11">
    <source>
        <dbReference type="Proteomes" id="UP000051378"/>
    </source>
</evidence>
<dbReference type="InterPro" id="IPR000850">
    <property type="entry name" value="Adenylat/UMP-CMP_kin"/>
</dbReference>
<evidence type="ECO:0000256" key="6">
    <source>
        <dbReference type="HAMAP-Rule" id="MF_00235"/>
    </source>
</evidence>
<gene>
    <name evidence="6" type="primary">adk</name>
    <name evidence="10" type="ORF">FC86_GL000368</name>
</gene>
<dbReference type="EC" id="2.7.4.3" evidence="6 8"/>
<dbReference type="STRING" id="1423744.FC86_GL000368"/>
<comment type="subcellular location">
    <subcellularLocation>
        <location evidence="6 8">Cytoplasm</location>
    </subcellularLocation>
</comment>
<feature type="region of interest" description="NMP" evidence="6">
    <location>
        <begin position="31"/>
        <end position="60"/>
    </location>
</feature>
<dbReference type="InterPro" id="IPR027417">
    <property type="entry name" value="P-loop_NTPase"/>
</dbReference>
<keyword evidence="2 6" id="KW-0545">Nucleotide biosynthesis</keyword>
<feature type="binding site" evidence="6">
    <location>
        <position position="37"/>
    </location>
    <ligand>
        <name>AMP</name>
        <dbReference type="ChEBI" id="CHEBI:456215"/>
    </ligand>
</feature>